<proteinExistence type="predicted"/>
<protein>
    <submittedName>
        <fullName evidence="2">Uncharacterized protein</fullName>
    </submittedName>
</protein>
<keyword evidence="1" id="KW-0472">Membrane</keyword>
<feature type="transmembrane region" description="Helical" evidence="1">
    <location>
        <begin position="6"/>
        <end position="24"/>
    </location>
</feature>
<evidence type="ECO:0000313" key="2">
    <source>
        <dbReference type="EMBL" id="KKQ50191.1"/>
    </source>
</evidence>
<keyword evidence="1" id="KW-0812">Transmembrane</keyword>
<accession>A0A0G0LC39</accession>
<evidence type="ECO:0000256" key="1">
    <source>
        <dbReference type="SAM" id="Phobius"/>
    </source>
</evidence>
<evidence type="ECO:0000313" key="3">
    <source>
        <dbReference type="Proteomes" id="UP000034231"/>
    </source>
</evidence>
<organism evidence="2 3">
    <name type="scientific">Candidatus Shapirobacteria bacterium GW2011_GWE1_38_10</name>
    <dbReference type="NCBI Taxonomy" id="1618488"/>
    <lineage>
        <taxon>Bacteria</taxon>
        <taxon>Candidatus Shapironibacteriota</taxon>
    </lineage>
</organism>
<sequence length="166" mass="19436">MSRKVIITYLIFLFIFSVFIYFFIRYRQNHLFSSKALESIISTPSQWRTKYLSPCDAIISGDPNIGDNWVKISFHCPQGVKNSTFATTVLREKSWKNTINEYARIIGFPPSEVFDEKKWTCYLGRKILINNQSKVTWDDIATKKGSIDCLNPEYTLNYLIQYYGIK</sequence>
<dbReference type="EMBL" id="LBTX01000008">
    <property type="protein sequence ID" value="KKQ50191.1"/>
    <property type="molecule type" value="Genomic_DNA"/>
</dbReference>
<comment type="caution">
    <text evidence="2">The sequence shown here is derived from an EMBL/GenBank/DDBJ whole genome shotgun (WGS) entry which is preliminary data.</text>
</comment>
<dbReference type="AlphaFoldDB" id="A0A0G0LC39"/>
<name>A0A0G0LC39_9BACT</name>
<keyword evidence="1" id="KW-1133">Transmembrane helix</keyword>
<reference evidence="2 3" key="1">
    <citation type="journal article" date="2015" name="Nature">
        <title>rRNA introns, odd ribosomes, and small enigmatic genomes across a large radiation of phyla.</title>
        <authorList>
            <person name="Brown C.T."/>
            <person name="Hug L.A."/>
            <person name="Thomas B.C."/>
            <person name="Sharon I."/>
            <person name="Castelle C.J."/>
            <person name="Singh A."/>
            <person name="Wilkins M.J."/>
            <person name="Williams K.H."/>
            <person name="Banfield J.F."/>
        </authorList>
    </citation>
    <scope>NUCLEOTIDE SEQUENCE [LARGE SCALE GENOMIC DNA]</scope>
</reference>
<gene>
    <name evidence="2" type="ORF">US68_C0008G0076</name>
</gene>
<dbReference type="Proteomes" id="UP000034231">
    <property type="component" value="Unassembled WGS sequence"/>
</dbReference>